<dbReference type="FunFam" id="1.20.1080.10:FF:000020">
    <property type="entry name" value="Entomoglyceroporin 4, isoform A"/>
    <property type="match status" value="1"/>
</dbReference>
<dbReference type="SUPFAM" id="SSF81338">
    <property type="entry name" value="Aquaporin-like"/>
    <property type="match status" value="1"/>
</dbReference>
<evidence type="ECO:0000313" key="9">
    <source>
        <dbReference type="EMBL" id="SPP72999.1"/>
    </source>
</evidence>
<keyword evidence="4 7" id="KW-0812">Transmembrane</keyword>
<evidence type="ECO:0000256" key="3">
    <source>
        <dbReference type="ARBA" id="ARBA00022448"/>
    </source>
</evidence>
<dbReference type="PRINTS" id="PR00783">
    <property type="entry name" value="MINTRINSICP"/>
</dbReference>
<evidence type="ECO:0000256" key="5">
    <source>
        <dbReference type="ARBA" id="ARBA00022989"/>
    </source>
</evidence>
<dbReference type="GO" id="GO:0015267">
    <property type="term" value="F:channel activity"/>
    <property type="evidence" value="ECO:0007669"/>
    <property type="project" value="InterPro"/>
</dbReference>
<keyword evidence="5 8" id="KW-1133">Transmembrane helix</keyword>
<keyword evidence="6 8" id="KW-0472">Membrane</keyword>
<evidence type="ECO:0000256" key="7">
    <source>
        <dbReference type="RuleBase" id="RU000477"/>
    </source>
</evidence>
<keyword evidence="10" id="KW-1185">Reference proteome</keyword>
<feature type="transmembrane region" description="Helical" evidence="8">
    <location>
        <begin position="22"/>
        <end position="44"/>
    </location>
</feature>
<evidence type="ECO:0000256" key="8">
    <source>
        <dbReference type="SAM" id="Phobius"/>
    </source>
</evidence>
<dbReference type="STRING" id="7266.A0A3B0JHY1"/>
<evidence type="ECO:0000256" key="6">
    <source>
        <dbReference type="ARBA" id="ARBA00023136"/>
    </source>
</evidence>
<feature type="transmembrane region" description="Helical" evidence="8">
    <location>
        <begin position="99"/>
        <end position="116"/>
    </location>
</feature>
<dbReference type="InterPro" id="IPR022357">
    <property type="entry name" value="MIP_CS"/>
</dbReference>
<dbReference type="PANTHER" id="PTHR19139">
    <property type="entry name" value="AQUAPORIN TRANSPORTER"/>
    <property type="match status" value="1"/>
</dbReference>
<protein>
    <submittedName>
        <fullName evidence="9">Blast:Aquaporin-4</fullName>
    </submittedName>
</protein>
<accession>A0A3B0JHY1</accession>
<comment type="similarity">
    <text evidence="2 7">Belongs to the MIP/aquaporin (TC 1.A.8) family.</text>
</comment>
<keyword evidence="3 7" id="KW-0813">Transport</keyword>
<feature type="transmembrane region" description="Helical" evidence="8">
    <location>
        <begin position="220"/>
        <end position="241"/>
    </location>
</feature>
<evidence type="ECO:0000256" key="2">
    <source>
        <dbReference type="ARBA" id="ARBA00006175"/>
    </source>
</evidence>
<dbReference type="PROSITE" id="PS00221">
    <property type="entry name" value="MIP"/>
    <property type="match status" value="1"/>
</dbReference>
<feature type="transmembrane region" description="Helical" evidence="8">
    <location>
        <begin position="179"/>
        <end position="200"/>
    </location>
</feature>
<comment type="subcellular location">
    <subcellularLocation>
        <location evidence="1">Membrane</location>
        <topology evidence="1">Multi-pass membrane protein</topology>
    </subcellularLocation>
</comment>
<dbReference type="InterPro" id="IPR023271">
    <property type="entry name" value="Aquaporin-like"/>
</dbReference>
<evidence type="ECO:0000313" key="10">
    <source>
        <dbReference type="Proteomes" id="UP000268350"/>
    </source>
</evidence>
<dbReference type="PANTHER" id="PTHR19139:SF270">
    <property type="entry name" value="ENTOMOGLYCEROPORIN 1-RELATED"/>
    <property type="match status" value="1"/>
</dbReference>
<name>A0A3B0JHY1_DROGU</name>
<sequence>MANTSTSRSTCWLLQRRQLNNISIVFAELIATAMLMFLGCMGCIQNSFFTNGHFQCALNFGFVVLICIQCFGCVCGAHLNPAVTLANYIYNMISLPMAVAYFFAQMLGAFIGYGLLKAIMPESAIFSTDTPSGVCVTSVHSSLTGLQGVVIEFLITSALIAICCGVWDPRNAKFQDSVGVRFGLAISCLSLTAGQFTGASMNPARSFAPALWNGAWENHWIYWVGPMAGALVSSLIYKYAFRRGVEELEEQESTMSTKRTAEQEFA</sequence>
<dbReference type="EMBL" id="OUUW01000001">
    <property type="protein sequence ID" value="SPP72999.1"/>
    <property type="molecule type" value="Genomic_DNA"/>
</dbReference>
<dbReference type="GO" id="GO:0005886">
    <property type="term" value="C:plasma membrane"/>
    <property type="evidence" value="ECO:0007669"/>
    <property type="project" value="TreeGrafter"/>
</dbReference>
<dbReference type="AlphaFoldDB" id="A0A3B0JHY1"/>
<feature type="transmembrane region" description="Helical" evidence="8">
    <location>
        <begin position="56"/>
        <end position="79"/>
    </location>
</feature>
<dbReference type="InterPro" id="IPR034294">
    <property type="entry name" value="Aquaporin_transptr"/>
</dbReference>
<dbReference type="Gene3D" id="1.20.1080.10">
    <property type="entry name" value="Glycerol uptake facilitator protein"/>
    <property type="match status" value="1"/>
</dbReference>
<reference evidence="10" key="1">
    <citation type="submission" date="2018-01" db="EMBL/GenBank/DDBJ databases">
        <authorList>
            <person name="Alioto T."/>
            <person name="Alioto T."/>
        </authorList>
    </citation>
    <scope>NUCLEOTIDE SEQUENCE [LARGE SCALE GENOMIC DNA]</scope>
</reference>
<organism evidence="9 10">
    <name type="scientific">Drosophila guanche</name>
    <name type="common">Fruit fly</name>
    <dbReference type="NCBI Taxonomy" id="7266"/>
    <lineage>
        <taxon>Eukaryota</taxon>
        <taxon>Metazoa</taxon>
        <taxon>Ecdysozoa</taxon>
        <taxon>Arthropoda</taxon>
        <taxon>Hexapoda</taxon>
        <taxon>Insecta</taxon>
        <taxon>Pterygota</taxon>
        <taxon>Neoptera</taxon>
        <taxon>Endopterygota</taxon>
        <taxon>Diptera</taxon>
        <taxon>Brachycera</taxon>
        <taxon>Muscomorpha</taxon>
        <taxon>Ephydroidea</taxon>
        <taxon>Drosophilidae</taxon>
        <taxon>Drosophila</taxon>
        <taxon>Sophophora</taxon>
    </lineage>
</organism>
<proteinExistence type="inferred from homology"/>
<dbReference type="InterPro" id="IPR000425">
    <property type="entry name" value="MIP"/>
</dbReference>
<gene>
    <name evidence="9" type="ORF">DGUA_6G000401</name>
</gene>
<evidence type="ECO:0000256" key="1">
    <source>
        <dbReference type="ARBA" id="ARBA00004141"/>
    </source>
</evidence>
<feature type="transmembrane region" description="Helical" evidence="8">
    <location>
        <begin position="149"/>
        <end position="167"/>
    </location>
</feature>
<dbReference type="OrthoDB" id="3222at2759"/>
<dbReference type="Pfam" id="PF00230">
    <property type="entry name" value="MIP"/>
    <property type="match status" value="1"/>
</dbReference>
<evidence type="ECO:0000256" key="4">
    <source>
        <dbReference type="ARBA" id="ARBA00022692"/>
    </source>
</evidence>
<dbReference type="Proteomes" id="UP000268350">
    <property type="component" value="Unassembled WGS sequence"/>
</dbReference>
<dbReference type="OMA" id="YKNLWVY"/>